<dbReference type="PANTHER" id="PTHR44019:SF8">
    <property type="entry name" value="POC1 CENTRIOLAR PROTEIN HOMOLOG"/>
    <property type="match status" value="1"/>
</dbReference>
<evidence type="ECO:0000313" key="7">
    <source>
        <dbReference type="Proteomes" id="UP000464178"/>
    </source>
</evidence>
<dbReference type="Pfam" id="PF00400">
    <property type="entry name" value="WD40"/>
    <property type="match status" value="2"/>
</dbReference>
<dbReference type="RefSeq" id="WP_162669229.1">
    <property type="nucleotide sequence ID" value="NZ_LR593886.1"/>
</dbReference>
<dbReference type="Proteomes" id="UP000464178">
    <property type="component" value="Chromosome"/>
</dbReference>
<keyword evidence="1 3" id="KW-0853">WD repeat</keyword>
<feature type="region of interest" description="Disordered" evidence="4">
    <location>
        <begin position="799"/>
        <end position="818"/>
    </location>
</feature>
<feature type="signal peptide" evidence="5">
    <location>
        <begin position="1"/>
        <end position="24"/>
    </location>
</feature>
<evidence type="ECO:0000256" key="5">
    <source>
        <dbReference type="SAM" id="SignalP"/>
    </source>
</evidence>
<keyword evidence="6" id="KW-0418">Kinase</keyword>
<evidence type="ECO:0000256" key="2">
    <source>
        <dbReference type="ARBA" id="ARBA00022737"/>
    </source>
</evidence>
<evidence type="ECO:0008006" key="8">
    <source>
        <dbReference type="Google" id="ProtNLM"/>
    </source>
</evidence>
<evidence type="ECO:0000256" key="4">
    <source>
        <dbReference type="SAM" id="MobiDB-lite"/>
    </source>
</evidence>
<dbReference type="InterPro" id="IPR011044">
    <property type="entry name" value="Quino_amine_DH_bsu"/>
</dbReference>
<feature type="region of interest" description="Disordered" evidence="4">
    <location>
        <begin position="26"/>
        <end position="51"/>
    </location>
</feature>
<dbReference type="InterPro" id="IPR011047">
    <property type="entry name" value="Quinoprotein_ADH-like_sf"/>
</dbReference>
<evidence type="ECO:0000256" key="1">
    <source>
        <dbReference type="ARBA" id="ARBA00022574"/>
    </source>
</evidence>
<feature type="repeat" description="WD" evidence="3">
    <location>
        <begin position="64"/>
        <end position="105"/>
    </location>
</feature>
<dbReference type="PANTHER" id="PTHR44019">
    <property type="entry name" value="WD REPEAT-CONTAINING PROTEIN 55"/>
    <property type="match status" value="1"/>
</dbReference>
<organism evidence="6 7">
    <name type="scientific">Gemmata massiliana</name>
    <dbReference type="NCBI Taxonomy" id="1210884"/>
    <lineage>
        <taxon>Bacteria</taxon>
        <taxon>Pseudomonadati</taxon>
        <taxon>Planctomycetota</taxon>
        <taxon>Planctomycetia</taxon>
        <taxon>Gemmatales</taxon>
        <taxon>Gemmataceae</taxon>
        <taxon>Gemmata</taxon>
    </lineage>
</organism>
<gene>
    <name evidence="6" type="ORF">SOIL9_29810</name>
</gene>
<dbReference type="SMART" id="SM00320">
    <property type="entry name" value="WD40"/>
    <property type="match status" value="8"/>
</dbReference>
<proteinExistence type="predicted"/>
<dbReference type="SUPFAM" id="SSF50998">
    <property type="entry name" value="Quinoprotein alcohol dehydrogenase-like"/>
    <property type="match status" value="1"/>
</dbReference>
<feature type="chain" id="PRO_5027037970" description="Anaphase-promoting complex subunit 4 WD40 domain-containing protein" evidence="5">
    <location>
        <begin position="25"/>
        <end position="818"/>
    </location>
</feature>
<dbReference type="InterPro" id="IPR015943">
    <property type="entry name" value="WD40/YVTN_repeat-like_dom_sf"/>
</dbReference>
<sequence>MAARPGSWILAGVLLCGAAGLAFGQKDPPAPAPQPKPAPKQPAQPAKGPNGLAEGVIARLGKTRLRHAERPTCVAFAPDGKTFVTGGEDGTVRAWSVATGDQVGIVQRPAMSVETLRYVHGGTKLAVHHSSETVIRLLDAKTLREVDSVPFPNPHRFGFSTDGSMVITSEPTGNAVVTEVEGNLPKLELTPADYFDFRPDGKAIAVASAKGTLTVHLVTGGKPVFSLKDLGNIYGVAYSPDGKRIAIGSRTPAGVDTVRIFAENNPKPLNEIAGANLPRAWISGDVLAVGNGSDAGVYNLKTNEWAGRISGAFGEFAVSPDGTKLVATGKGGLRVRLWDLTTGKQLHAEDDSFPDPALMLGCADGKSLFLLTTETAYLWSVGADKAKVVGTLPARAVSAAANGGTLAIATPDTVVAFTDFDPLKGLPSKPAVTFEGSAGAKVVAVSPDSKRVAWAVDGGKVVIASATGNTRVELPPTTTSIMALAFDPSGKKLAQIGRDGFVRLWSLTESDKKPKELWIVRIGRGQRAALAFSPDGKLIAAASQAQVPVFNTADGSEVFKADRYSEDGYAHHVAFSPDSKLLMFGSSGTAGRVEVWELATQGLVRSYTSGYGGISRLAVFPDGTRVASAGAEEAVTVWDLTFRGTKPAPTADELRTAWTNLESPDAAVGYPATKLLAAAGEAGTETIARSAKDLLATQQKIQSWVEDLASETLAVREVASKQLFDLGTRAMPTLAAASKSKNTELRDRAQALLSKMEEKGLSTPAHGFVGDSIRLYRAVQALEAIGTPKAQTVLSEIATTGGRPGDEAKAALARLKKK</sequence>
<dbReference type="Gene3D" id="2.130.10.10">
    <property type="entry name" value="YVTN repeat-like/Quinoprotein amine dehydrogenase"/>
    <property type="match status" value="3"/>
</dbReference>
<dbReference type="EMBL" id="LR593886">
    <property type="protein sequence ID" value="VTR94733.1"/>
    <property type="molecule type" value="Genomic_DNA"/>
</dbReference>
<dbReference type="SUPFAM" id="SSF50969">
    <property type="entry name" value="YVTN repeat-like/Quinoprotein amine dehydrogenase"/>
    <property type="match status" value="1"/>
</dbReference>
<evidence type="ECO:0000256" key="3">
    <source>
        <dbReference type="PROSITE-ProRule" id="PRU00221"/>
    </source>
</evidence>
<feature type="repeat" description="WD" evidence="3">
    <location>
        <begin position="607"/>
        <end position="640"/>
    </location>
</feature>
<keyword evidence="6" id="KW-0808">Transferase</keyword>
<dbReference type="InterPro" id="IPR050505">
    <property type="entry name" value="WDR55/POC1"/>
</dbReference>
<dbReference type="AlphaFoldDB" id="A0A6P2D0T5"/>
<dbReference type="PROSITE" id="PS50082">
    <property type="entry name" value="WD_REPEATS_2"/>
    <property type="match status" value="3"/>
</dbReference>
<evidence type="ECO:0000313" key="6">
    <source>
        <dbReference type="EMBL" id="VTR94733.1"/>
    </source>
</evidence>
<feature type="repeat" description="WD" evidence="3">
    <location>
        <begin position="474"/>
        <end position="515"/>
    </location>
</feature>
<feature type="compositionally biased region" description="Pro residues" evidence="4">
    <location>
        <begin position="28"/>
        <end position="42"/>
    </location>
</feature>
<dbReference type="KEGG" id="gms:SOIL9_29810"/>
<dbReference type="InterPro" id="IPR011659">
    <property type="entry name" value="WD40"/>
</dbReference>
<name>A0A6P2D0T5_9BACT</name>
<keyword evidence="7" id="KW-1185">Reference proteome</keyword>
<keyword evidence="2" id="KW-0677">Repeat</keyword>
<dbReference type="InterPro" id="IPR001680">
    <property type="entry name" value="WD40_rpt"/>
</dbReference>
<dbReference type="PROSITE" id="PS50294">
    <property type="entry name" value="WD_REPEATS_REGION"/>
    <property type="match status" value="1"/>
</dbReference>
<keyword evidence="5" id="KW-0732">Signal</keyword>
<accession>A0A6P2D0T5</accession>
<dbReference type="GO" id="GO:0016301">
    <property type="term" value="F:kinase activity"/>
    <property type="evidence" value="ECO:0007669"/>
    <property type="project" value="UniProtKB-KW"/>
</dbReference>
<dbReference type="Pfam" id="PF07676">
    <property type="entry name" value="PD40"/>
    <property type="match status" value="1"/>
</dbReference>
<reference evidence="6 7" key="1">
    <citation type="submission" date="2019-05" db="EMBL/GenBank/DDBJ databases">
        <authorList>
            <consortium name="Science for Life Laboratories"/>
        </authorList>
    </citation>
    <scope>NUCLEOTIDE SEQUENCE [LARGE SCALE GENOMIC DNA]</scope>
    <source>
        <strain evidence="6">Soil9</strain>
    </source>
</reference>
<protein>
    <recommendedName>
        <fullName evidence="8">Anaphase-promoting complex subunit 4 WD40 domain-containing protein</fullName>
    </recommendedName>
</protein>